<dbReference type="InterPro" id="IPR014722">
    <property type="entry name" value="Rib_uL2_dom2"/>
</dbReference>
<comment type="caution">
    <text evidence="4">The sequence shown here is derived from an EMBL/GenBank/DDBJ whole genome shotgun (WGS) entry which is preliminary data.</text>
</comment>
<proteinExistence type="predicted"/>
<dbReference type="InterPro" id="IPR055486">
    <property type="entry name" value="CUL7/CUL9_N"/>
</dbReference>
<feature type="domain" description="CPH" evidence="2">
    <location>
        <begin position="377"/>
        <end position="448"/>
    </location>
</feature>
<dbReference type="PANTHER" id="PTHR22771">
    <property type="entry name" value="CULLIN AND GALACTOSE-BINDING DOMAIN-CONTAINING"/>
    <property type="match status" value="1"/>
</dbReference>
<dbReference type="SUPFAM" id="SSF63748">
    <property type="entry name" value="Tudor/PWWP/MBT"/>
    <property type="match status" value="1"/>
</dbReference>
<dbReference type="AlphaFoldDB" id="A0A4D9DI60"/>
<dbReference type="InterPro" id="IPR045093">
    <property type="entry name" value="Cullin"/>
</dbReference>
<reference evidence="4 5" key="1">
    <citation type="submission" date="2019-04" db="EMBL/GenBank/DDBJ databases">
        <title>Draft genome of the big-headed turtle Platysternon megacephalum.</title>
        <authorList>
            <person name="Gong S."/>
        </authorList>
    </citation>
    <scope>NUCLEOTIDE SEQUENCE [LARGE SCALE GENOMIC DNA]</scope>
    <source>
        <strain evidence="4">DO16091913</strain>
        <tissue evidence="4">Muscle</tissue>
    </source>
</reference>
<feature type="region of interest" description="Disordered" evidence="1">
    <location>
        <begin position="595"/>
        <end position="633"/>
    </location>
</feature>
<dbReference type="Gene3D" id="2.30.30.30">
    <property type="match status" value="1"/>
</dbReference>
<evidence type="ECO:0000256" key="1">
    <source>
        <dbReference type="SAM" id="MobiDB-lite"/>
    </source>
</evidence>
<name>A0A4D9DI60_9SAUR</name>
<sequence length="731" mass="81465">MVGERRNGNLLVHLGPTLQAHPEELIRQRWGHDGHTEYLIRWSILSLEEGPGSSTNASSAESKAENILMWMSAEEVYANCPTLLGKRKPEGQRVKEEKVPSTFPPDVTLDEASLLEMKADVRNLVQRASRQMAGPTGPESSILNTIHVLSAYASIGSLTGVFKETGALDLLMKMLCNEEKQIRRSAGKMLRALASHDAGSRAYVLLSLSQQDGIEQHMDFDSRYTLLELFAETTSSEEHCMSFEGIHLPQIPGKLLFSLVKRYLCVTSLVDKLNSSTELGGERQDCAVPCAHGERSRMQREFEFSMAMANLISELVRVMGWDRSQRMELLSLQEGQPRVVRSIFQPKAPACAAVQVPLVTPKPSPRKKQGPGFLTLSDFARRSSYVEYVQESLKPGMMVRMLEDYEEISAGDEGEFRQSNNGMPPVQVLWQSTGRTYWVHWHMVEIIGAGEQPEEEAAQEKVSSLTENLTLTTVTQTFYCKPLGGLYSLPYLTERLSEDSEALSRAEWWELLFFVKKLDPHEQQQIAQLIRQHQEEQLSELDEEALIQLLVPVELAQKVLRELSKQCQGCTLSDLHSSHVYSKYFLRPGGAQPGGRGLNAAPSECAESLVSKKPKKDPPTARVPAPAPAPPEKSDCQLFSELLRAEGLPCPEMAEEKAKVLCSVKGSGKKSSLERIAEVVELIQRSSSEVGLQLAGLRFIIKTLEEEAGRERQVIKPEGGLTIRSVLCWVL</sequence>
<keyword evidence="4" id="KW-0808">Transferase</keyword>
<dbReference type="Pfam" id="PF11515">
    <property type="entry name" value="Cul7"/>
    <property type="match status" value="1"/>
</dbReference>
<keyword evidence="5" id="KW-1185">Reference proteome</keyword>
<accession>A0A4D9DI60</accession>
<dbReference type="PANTHER" id="PTHR22771:SF4">
    <property type="entry name" value="CULLIN 7-RELATED"/>
    <property type="match status" value="1"/>
</dbReference>
<evidence type="ECO:0000313" key="5">
    <source>
        <dbReference type="Proteomes" id="UP000297703"/>
    </source>
</evidence>
<dbReference type="GO" id="GO:0016301">
    <property type="term" value="F:kinase activity"/>
    <property type="evidence" value="ECO:0007669"/>
    <property type="project" value="UniProtKB-KW"/>
</dbReference>
<feature type="domain" description="CUL7/CUL9 N-terminal" evidence="3">
    <location>
        <begin position="6"/>
        <end position="93"/>
    </location>
</feature>
<organism evidence="4 5">
    <name type="scientific">Platysternon megacephalum</name>
    <name type="common">big-headed turtle</name>
    <dbReference type="NCBI Taxonomy" id="55544"/>
    <lineage>
        <taxon>Eukaryota</taxon>
        <taxon>Metazoa</taxon>
        <taxon>Chordata</taxon>
        <taxon>Craniata</taxon>
        <taxon>Vertebrata</taxon>
        <taxon>Euteleostomi</taxon>
        <taxon>Archelosauria</taxon>
        <taxon>Testudinata</taxon>
        <taxon>Testudines</taxon>
        <taxon>Cryptodira</taxon>
        <taxon>Durocryptodira</taxon>
        <taxon>Testudinoidea</taxon>
        <taxon>Platysternidae</taxon>
        <taxon>Platysternon</taxon>
    </lineage>
</organism>
<dbReference type="STRING" id="55544.A0A4D9DI60"/>
<reference evidence="4 5" key="2">
    <citation type="submission" date="2019-04" db="EMBL/GenBank/DDBJ databases">
        <title>The genome sequence of big-headed turtle.</title>
        <authorList>
            <person name="Gong S."/>
        </authorList>
    </citation>
    <scope>NUCLEOTIDE SEQUENCE [LARGE SCALE GENOMIC DNA]</scope>
    <source>
        <strain evidence="4">DO16091913</strain>
        <tissue evidence="4">Muscle</tissue>
    </source>
</reference>
<dbReference type="Pfam" id="PF23168">
    <property type="entry name" value="CUL7_CUL9_N"/>
    <property type="match status" value="1"/>
</dbReference>
<dbReference type="InterPro" id="IPR021097">
    <property type="entry name" value="CPH_domain"/>
</dbReference>
<gene>
    <name evidence="4" type="ORF">DR999_PMT21228</name>
</gene>
<evidence type="ECO:0000259" key="3">
    <source>
        <dbReference type="Pfam" id="PF23168"/>
    </source>
</evidence>
<keyword evidence="4" id="KW-0418">Kinase</keyword>
<dbReference type="OrthoDB" id="9908599at2759"/>
<evidence type="ECO:0000313" key="4">
    <source>
        <dbReference type="EMBL" id="TFJ96954.1"/>
    </source>
</evidence>
<evidence type="ECO:0000259" key="2">
    <source>
        <dbReference type="Pfam" id="PF11515"/>
    </source>
</evidence>
<dbReference type="Proteomes" id="UP000297703">
    <property type="component" value="Unassembled WGS sequence"/>
</dbReference>
<dbReference type="EMBL" id="QXTE01000551">
    <property type="protein sequence ID" value="TFJ96954.1"/>
    <property type="molecule type" value="Genomic_DNA"/>
</dbReference>
<protein>
    <submittedName>
        <fullName evidence="4">BMP-2-inducible protein kinase</fullName>
    </submittedName>
</protein>